<dbReference type="Pfam" id="PF18052">
    <property type="entry name" value="Rx_N"/>
    <property type="match status" value="1"/>
</dbReference>
<feature type="domain" description="Disease resistance N-terminal" evidence="5">
    <location>
        <begin position="19"/>
        <end position="100"/>
    </location>
</feature>
<protein>
    <recommendedName>
        <fullName evidence="5">Disease resistance N-terminal domain-containing protein</fullName>
    </recommendedName>
</protein>
<keyword evidence="2" id="KW-0547">Nucleotide-binding</keyword>
<dbReference type="Proteomes" id="UP001359559">
    <property type="component" value="Unassembled WGS sequence"/>
</dbReference>
<organism evidence="6 7">
    <name type="scientific">Clitoria ternatea</name>
    <name type="common">Butterfly pea</name>
    <dbReference type="NCBI Taxonomy" id="43366"/>
    <lineage>
        <taxon>Eukaryota</taxon>
        <taxon>Viridiplantae</taxon>
        <taxon>Streptophyta</taxon>
        <taxon>Embryophyta</taxon>
        <taxon>Tracheophyta</taxon>
        <taxon>Spermatophyta</taxon>
        <taxon>Magnoliopsida</taxon>
        <taxon>eudicotyledons</taxon>
        <taxon>Gunneridae</taxon>
        <taxon>Pentapetalae</taxon>
        <taxon>rosids</taxon>
        <taxon>fabids</taxon>
        <taxon>Fabales</taxon>
        <taxon>Fabaceae</taxon>
        <taxon>Papilionoideae</taxon>
        <taxon>50 kb inversion clade</taxon>
        <taxon>NPAAA clade</taxon>
        <taxon>indigoferoid/millettioid clade</taxon>
        <taxon>Phaseoleae</taxon>
        <taxon>Clitoria</taxon>
    </lineage>
</organism>
<dbReference type="PANTHER" id="PTHR36766:SF40">
    <property type="entry name" value="DISEASE RESISTANCE PROTEIN RGA3"/>
    <property type="match status" value="1"/>
</dbReference>
<dbReference type="GO" id="GO:0006952">
    <property type="term" value="P:defense response"/>
    <property type="evidence" value="ECO:0007669"/>
    <property type="project" value="UniProtKB-KW"/>
</dbReference>
<evidence type="ECO:0000313" key="7">
    <source>
        <dbReference type="Proteomes" id="UP001359559"/>
    </source>
</evidence>
<dbReference type="EMBL" id="JAYKXN010000001">
    <property type="protein sequence ID" value="KAK7318929.1"/>
    <property type="molecule type" value="Genomic_DNA"/>
</dbReference>
<dbReference type="GO" id="GO:0043531">
    <property type="term" value="F:ADP binding"/>
    <property type="evidence" value="ECO:0007669"/>
    <property type="project" value="InterPro"/>
</dbReference>
<keyword evidence="7" id="KW-1185">Reference proteome</keyword>
<dbReference type="InterPro" id="IPR041118">
    <property type="entry name" value="Rx_N"/>
</dbReference>
<evidence type="ECO:0000259" key="5">
    <source>
        <dbReference type="Pfam" id="PF18052"/>
    </source>
</evidence>
<keyword evidence="1" id="KW-0677">Repeat</keyword>
<gene>
    <name evidence="6" type="ORF">RJT34_03638</name>
</gene>
<keyword evidence="3" id="KW-0611">Plant defense</keyword>
<dbReference type="Gene3D" id="1.20.5.4130">
    <property type="match status" value="1"/>
</dbReference>
<comment type="caution">
    <text evidence="6">The sequence shown here is derived from an EMBL/GenBank/DDBJ whole genome shotgun (WGS) entry which is preliminary data.</text>
</comment>
<evidence type="ECO:0000256" key="4">
    <source>
        <dbReference type="ARBA" id="ARBA00022840"/>
    </source>
</evidence>
<dbReference type="GO" id="GO:0005524">
    <property type="term" value="F:ATP binding"/>
    <property type="evidence" value="ECO:0007669"/>
    <property type="project" value="UniProtKB-KW"/>
</dbReference>
<reference evidence="6 7" key="1">
    <citation type="submission" date="2024-01" db="EMBL/GenBank/DDBJ databases">
        <title>The genomes of 5 underutilized Papilionoideae crops provide insights into root nodulation and disease resistance.</title>
        <authorList>
            <person name="Yuan L."/>
        </authorList>
    </citation>
    <scope>NUCLEOTIDE SEQUENCE [LARGE SCALE GENOMIC DNA]</scope>
    <source>
        <strain evidence="6">LY-2023</strain>
        <tissue evidence="6">Leaf</tissue>
    </source>
</reference>
<evidence type="ECO:0000256" key="2">
    <source>
        <dbReference type="ARBA" id="ARBA00022741"/>
    </source>
</evidence>
<evidence type="ECO:0000256" key="3">
    <source>
        <dbReference type="ARBA" id="ARBA00022821"/>
    </source>
</evidence>
<accession>A0AAN9KKJ7</accession>
<dbReference type="AlphaFoldDB" id="A0AAN9KKJ7"/>
<proteinExistence type="predicted"/>
<name>A0AAN9KKJ7_CLITE</name>
<sequence>MAASAVSGAFLSGFANVVLERLLSPEVANFIRGKKLHQDLVDRLKTALRAVQVVLNDAELKQINDPSVQDWLFDLRDAFYVADDLLDRLFTQAAPHKEESGGDSNMEKIGRDIVKKCRGLPLAAETLGGCPNLIDLPKQLPALETLEIVECGQLVSSLLFGPAFRNLTIHDSNSVGLQEFPISLQSLDIKGCQLVKSMLGWMSRSANFNRVIVTLEAFRSWLS</sequence>
<dbReference type="PANTHER" id="PTHR36766">
    <property type="entry name" value="PLANT BROAD-SPECTRUM MILDEW RESISTANCE PROTEIN RPW8"/>
    <property type="match status" value="1"/>
</dbReference>
<keyword evidence="4" id="KW-0067">ATP-binding</keyword>
<evidence type="ECO:0000256" key="1">
    <source>
        <dbReference type="ARBA" id="ARBA00022737"/>
    </source>
</evidence>
<evidence type="ECO:0000313" key="6">
    <source>
        <dbReference type="EMBL" id="KAK7318929.1"/>
    </source>
</evidence>